<accession>A0A0A2XAL2</accession>
<comment type="caution">
    <text evidence="1">The sequence shown here is derived from an EMBL/GenBank/DDBJ whole genome shotgun (WGS) entry which is preliminary data.</text>
</comment>
<evidence type="ECO:0000313" key="2">
    <source>
        <dbReference type="Proteomes" id="UP000030364"/>
    </source>
</evidence>
<sequence>MAKFNLLEEPWIPVLQEGGVEEVGLREALLRPDLGPIETPSPLEEAALYRLLLAVLHRALEGPKDLDQALDWLEEGLPEDRLEAYLDRYHDRFYLFHEEAPFLQVADLPDKDPLPWTKLLPERASGNNPTLFDHSTDQDPPPLAYPEAARALLVHQAFTTGGLLRRLGVTSAKGGPLAGAAAFVAVGRTLRETLLLNLAPYEPQGDQALWERPPLRTADLEGYRTAWPLSGVARVYVWPARGVRLLDEGGGVRRMAYGPGVRPEEVAFRDPMVAYRQTQGRFLPLRLSVERSFWRDLGALLPGAGGSWPAVLEHAGALEREGGGLLPTRARLRVLGQVADQAKILDVRREVYPLPPALLTPGGLSDLDFALKRAEKAGEGLRGLAYRLARDVLGDKDPEELRRFARSLPLEPLYWHGLDLAFPSFLDRLDGGEARAFWKEALARAVREAWEATRLFVGTEGRHLKALAQGERALGGILKEVLA</sequence>
<dbReference type="OrthoDB" id="3187690at2"/>
<organism evidence="1 2">
    <name type="scientific">Thermus filiformis</name>
    <dbReference type="NCBI Taxonomy" id="276"/>
    <lineage>
        <taxon>Bacteria</taxon>
        <taxon>Thermotogati</taxon>
        <taxon>Deinococcota</taxon>
        <taxon>Deinococci</taxon>
        <taxon>Thermales</taxon>
        <taxon>Thermaceae</taxon>
        <taxon>Thermus</taxon>
    </lineage>
</organism>
<dbReference type="AlphaFoldDB" id="A0A0A2XAL2"/>
<dbReference type="PATRIC" id="fig|276.5.peg.976"/>
<dbReference type="EMBL" id="JPSL02000036">
    <property type="protein sequence ID" value="KGQ22204.1"/>
    <property type="molecule type" value="Genomic_DNA"/>
</dbReference>
<dbReference type="InterPro" id="IPR013381">
    <property type="entry name" value="CRISPR-assoc_prot_Cse1"/>
</dbReference>
<evidence type="ECO:0000313" key="1">
    <source>
        <dbReference type="EMBL" id="KGQ22204.1"/>
    </source>
</evidence>
<dbReference type="Gene3D" id="1.10.132.100">
    <property type="match status" value="1"/>
</dbReference>
<protein>
    <submittedName>
        <fullName evidence="1">CRISPR-associated protein Cse1</fullName>
    </submittedName>
</protein>
<keyword evidence="2" id="KW-1185">Reference proteome</keyword>
<proteinExistence type="predicted"/>
<dbReference type="CDD" id="cd09729">
    <property type="entry name" value="Cse1_I-E"/>
    <property type="match status" value="1"/>
</dbReference>
<dbReference type="STRING" id="276.THFILI_01875"/>
<reference evidence="1 2" key="1">
    <citation type="journal article" date="2015" name="Genome Announc.">
        <title>Draft Genome Sequence of the Thermophile Thermus filiformis ATCC 43280, Producer of Carotenoid-(Di)glucoside-Branched Fatty Acid (Di)esters and Source of Hyperthermostable Enzymes of Biotechnological Interest.</title>
        <authorList>
            <person name="Mandelli F."/>
            <person name="Oliveira Ramires B."/>
            <person name="Couger M.B."/>
            <person name="Paixao D.A."/>
            <person name="Camilo C.M."/>
            <person name="Polikarpov I."/>
            <person name="Prade R."/>
            <person name="Riano-Pachon D.M."/>
            <person name="Squina F.M."/>
        </authorList>
    </citation>
    <scope>NUCLEOTIDE SEQUENCE [LARGE SCALE GENOMIC DNA]</scope>
    <source>
        <strain evidence="1 2">ATCC 43280</strain>
    </source>
</reference>
<dbReference type="Pfam" id="PF09481">
    <property type="entry name" value="CRISPR_Cse1"/>
    <property type="match status" value="1"/>
</dbReference>
<dbReference type="Proteomes" id="UP000030364">
    <property type="component" value="Unassembled WGS sequence"/>
</dbReference>
<dbReference type="NCBIfam" id="TIGR02547">
    <property type="entry name" value="casA_cse1"/>
    <property type="match status" value="1"/>
</dbReference>
<gene>
    <name evidence="1" type="ORF">THFILI_01875</name>
</gene>
<name>A0A0A2XAL2_THEFI</name>
<dbReference type="RefSeq" id="WP_038063467.1">
    <property type="nucleotide sequence ID" value="NZ_JPSL02000036.1"/>
</dbReference>